<dbReference type="Gene3D" id="3.90.1150.10">
    <property type="entry name" value="Aspartate Aminotransferase, domain 1"/>
    <property type="match status" value="1"/>
</dbReference>
<keyword evidence="15" id="KW-1185">Reference proteome</keyword>
<evidence type="ECO:0000256" key="11">
    <source>
        <dbReference type="ARBA" id="ARBA00040554"/>
    </source>
</evidence>
<dbReference type="FunFam" id="3.90.1150.10:FF:000065">
    <property type="entry name" value="Selenocysteine lyase"/>
    <property type="match status" value="1"/>
</dbReference>
<organism evidence="14 15">
    <name type="scientific">Oncorhynchus tshawytscha</name>
    <name type="common">Chinook salmon</name>
    <name type="synonym">Salmo tshawytscha</name>
    <dbReference type="NCBI Taxonomy" id="74940"/>
    <lineage>
        <taxon>Eukaryota</taxon>
        <taxon>Metazoa</taxon>
        <taxon>Chordata</taxon>
        <taxon>Craniata</taxon>
        <taxon>Vertebrata</taxon>
        <taxon>Euteleostomi</taxon>
        <taxon>Actinopterygii</taxon>
        <taxon>Neopterygii</taxon>
        <taxon>Teleostei</taxon>
        <taxon>Protacanthopterygii</taxon>
        <taxon>Salmoniformes</taxon>
        <taxon>Salmonidae</taxon>
        <taxon>Salmoninae</taxon>
        <taxon>Oncorhynchus</taxon>
    </lineage>
</organism>
<protein>
    <recommendedName>
        <fullName evidence="11">Selenocysteine lyase</fullName>
        <ecNumber evidence="10">4.4.1.16</ecNumber>
    </recommendedName>
</protein>
<dbReference type="Proteomes" id="UP000694402">
    <property type="component" value="Unassembled WGS sequence"/>
</dbReference>
<evidence type="ECO:0000256" key="10">
    <source>
        <dbReference type="ARBA" id="ARBA00039054"/>
    </source>
</evidence>
<feature type="domain" description="Aminotransferase class V" evidence="13">
    <location>
        <begin position="83"/>
        <end position="164"/>
    </location>
</feature>
<evidence type="ECO:0000256" key="2">
    <source>
        <dbReference type="ARBA" id="ARBA00004514"/>
    </source>
</evidence>
<dbReference type="AlphaFoldDB" id="A0AAZ3R4N2"/>
<dbReference type="Ensembl" id="ENSOTST00005137327.1">
    <property type="protein sequence ID" value="ENSOTSP00005135873.1"/>
    <property type="gene ID" value="ENSOTSG00005046920.2"/>
</dbReference>
<dbReference type="InterPro" id="IPR015421">
    <property type="entry name" value="PyrdxlP-dep_Trfase_major"/>
</dbReference>
<dbReference type="PANTHER" id="PTHR11601">
    <property type="entry name" value="CYSTEINE DESULFURYLASE FAMILY MEMBER"/>
    <property type="match status" value="1"/>
</dbReference>
<dbReference type="GO" id="GO:0016740">
    <property type="term" value="F:transferase activity"/>
    <property type="evidence" value="ECO:0007669"/>
    <property type="project" value="UniProtKB-KW"/>
</dbReference>
<evidence type="ECO:0000256" key="5">
    <source>
        <dbReference type="ARBA" id="ARBA00022490"/>
    </source>
</evidence>
<proteinExistence type="inferred from homology"/>
<dbReference type="FunFam" id="3.40.640.10:FF:000083">
    <property type="entry name" value="Selenocysteine lyase"/>
    <property type="match status" value="1"/>
</dbReference>
<feature type="region of interest" description="Disordered" evidence="12">
    <location>
        <begin position="1"/>
        <end position="63"/>
    </location>
</feature>
<evidence type="ECO:0000256" key="9">
    <source>
        <dbReference type="ARBA" id="ARBA00037407"/>
    </source>
</evidence>
<evidence type="ECO:0000256" key="3">
    <source>
        <dbReference type="ARBA" id="ARBA00009236"/>
    </source>
</evidence>
<accession>A0AAZ3R4N2</accession>
<reference evidence="15" key="1">
    <citation type="journal article" date="2018" name="PLoS ONE">
        <title>Chinook salmon (Oncorhynchus tshawytscha) genome and transcriptome.</title>
        <authorList>
            <person name="Christensen K.A."/>
            <person name="Leong J.S."/>
            <person name="Sakhrani D."/>
            <person name="Biagi C.A."/>
            <person name="Minkley D.R."/>
            <person name="Withler R.E."/>
            <person name="Rondeau E.B."/>
            <person name="Koop B.F."/>
            <person name="Devlin R.H."/>
        </authorList>
    </citation>
    <scope>NUCLEOTIDE SEQUENCE [LARGE SCALE GENOMIC DNA]</scope>
</reference>
<keyword evidence="6" id="KW-0808">Transferase</keyword>
<reference evidence="14" key="3">
    <citation type="submission" date="2025-09" db="UniProtKB">
        <authorList>
            <consortium name="Ensembl"/>
        </authorList>
    </citation>
    <scope>IDENTIFICATION</scope>
</reference>
<dbReference type="GeneTree" id="ENSGT00940000157773"/>
<dbReference type="SUPFAM" id="SSF53383">
    <property type="entry name" value="PLP-dependent transferases"/>
    <property type="match status" value="1"/>
</dbReference>
<gene>
    <name evidence="14" type="primary">SCLY</name>
</gene>
<evidence type="ECO:0000313" key="14">
    <source>
        <dbReference type="Ensembl" id="ENSOTSP00005135873.1"/>
    </source>
</evidence>
<evidence type="ECO:0000256" key="6">
    <source>
        <dbReference type="ARBA" id="ARBA00022679"/>
    </source>
</evidence>
<evidence type="ECO:0000256" key="12">
    <source>
        <dbReference type="SAM" id="MobiDB-lite"/>
    </source>
</evidence>
<dbReference type="InterPro" id="IPR015424">
    <property type="entry name" value="PyrdxlP-dep_Trfase"/>
</dbReference>
<dbReference type="Gene3D" id="3.40.640.10">
    <property type="entry name" value="Type I PLP-dependent aspartate aminotransferase-like (Major domain)"/>
    <property type="match status" value="1"/>
</dbReference>
<evidence type="ECO:0000256" key="7">
    <source>
        <dbReference type="ARBA" id="ARBA00022898"/>
    </source>
</evidence>
<evidence type="ECO:0000256" key="1">
    <source>
        <dbReference type="ARBA" id="ARBA00001933"/>
    </source>
</evidence>
<comment type="similarity">
    <text evidence="3">Belongs to the class-V pyridoxal-phosphate-dependent aminotransferase family.</text>
</comment>
<dbReference type="Gene3D" id="1.10.260.50">
    <property type="match status" value="1"/>
</dbReference>
<feature type="compositionally biased region" description="Basic and acidic residues" evidence="12">
    <location>
        <begin position="12"/>
        <end position="23"/>
    </location>
</feature>
<name>A0AAZ3R4N2_ONCTS</name>
<keyword evidence="7" id="KW-0663">Pyridoxal phosphate</keyword>
<comment type="function">
    <text evidence="9">Catalyzes the decomposition of L-selenocysteine to L-alanine and elemental selenium.</text>
</comment>
<dbReference type="InterPro" id="IPR000192">
    <property type="entry name" value="Aminotrans_V_dom"/>
</dbReference>
<dbReference type="GO" id="GO:0009000">
    <property type="term" value="F:selenocysteine lyase activity"/>
    <property type="evidence" value="ECO:0007669"/>
    <property type="project" value="UniProtKB-EC"/>
</dbReference>
<sequence>MSEPVKASSGTRDPRDHSHRSVDGRPFSHHSAASDDHTVTSLDDHHALSHHSDTGGANGHAHSDLPFDGHIHTYIPDMDEDRIYMDYNATTPLEPQVIQAVTEALHEAWGNPSSTYTPGVKAKKIITQARENVARMVGGKADDIIFTSGGTEANNLVFHSALEAYRESCRTAEQRGERHRRENSGTSAWPLPHILVSNVEHDSVRLTAEHLLKDATADVTSVPVSKLTGRVEVEDVLAAVRPSTCLISIMMANNETGVLMPIRELCQRVSFVNRQRQHRILLHTDAAQAIGKVRVDARDLGVDYLTIVGHKFYAPRVGALYVNGPGTTTPLYPMLFGGGQERNFRPGYRSSNYYLSNSYNYSMSNKCLLLCVAKAIFGRERIHFNSHFPDSETLPNTCNVSILGAGLQGRKVLSSCRRLLASVGAACHSHRGDRPSHILLSCGIPEEVAANALRLSVGRGTSRAEVGLVVEDLKNAVERLEGLN</sequence>
<dbReference type="EC" id="4.4.1.16" evidence="10"/>
<dbReference type="InterPro" id="IPR015422">
    <property type="entry name" value="PyrdxlP-dep_Trfase_small"/>
</dbReference>
<dbReference type="GO" id="GO:0005829">
    <property type="term" value="C:cytosol"/>
    <property type="evidence" value="ECO:0007669"/>
    <property type="project" value="UniProtKB-SubCell"/>
</dbReference>
<comment type="subunit">
    <text evidence="4">Homodimer.</text>
</comment>
<comment type="subcellular location">
    <subcellularLocation>
        <location evidence="2">Cytoplasm</location>
        <location evidence="2">Cytosol</location>
    </subcellularLocation>
</comment>
<feature type="compositionally biased region" description="Basic and acidic residues" evidence="12">
    <location>
        <begin position="32"/>
        <end position="53"/>
    </location>
</feature>
<keyword evidence="5" id="KW-0963">Cytoplasm</keyword>
<feature type="domain" description="Aminotransferase class V" evidence="13">
    <location>
        <begin position="193"/>
        <end position="339"/>
    </location>
</feature>
<dbReference type="PANTHER" id="PTHR11601:SF62">
    <property type="entry name" value="SELENOCYSTEINE LYASE"/>
    <property type="match status" value="1"/>
</dbReference>
<evidence type="ECO:0000259" key="13">
    <source>
        <dbReference type="Pfam" id="PF00266"/>
    </source>
</evidence>
<evidence type="ECO:0000313" key="15">
    <source>
        <dbReference type="Proteomes" id="UP000694402"/>
    </source>
</evidence>
<dbReference type="Pfam" id="PF00266">
    <property type="entry name" value="Aminotran_5"/>
    <property type="match status" value="2"/>
</dbReference>
<keyword evidence="8" id="KW-0456">Lyase</keyword>
<evidence type="ECO:0000256" key="4">
    <source>
        <dbReference type="ARBA" id="ARBA00011738"/>
    </source>
</evidence>
<evidence type="ECO:0000256" key="8">
    <source>
        <dbReference type="ARBA" id="ARBA00023239"/>
    </source>
</evidence>
<comment type="cofactor">
    <cofactor evidence="1">
        <name>pyridoxal 5'-phosphate</name>
        <dbReference type="ChEBI" id="CHEBI:597326"/>
    </cofactor>
</comment>
<reference evidence="14" key="2">
    <citation type="submission" date="2025-08" db="UniProtKB">
        <authorList>
            <consortium name="Ensembl"/>
        </authorList>
    </citation>
    <scope>IDENTIFICATION</scope>
</reference>